<sequence length="74" mass="8015">METVHARPLQAICPHVLASAPIVSFMLLIQRWDGVNVVPFCRVHVLAMLKLLSTVSGVAMALTSMAALMVSKIE</sequence>
<organism evidence="2 3">
    <name type="scientific">Tepidimonas fonticaldi</name>
    <dbReference type="NCBI Taxonomy" id="1101373"/>
    <lineage>
        <taxon>Bacteria</taxon>
        <taxon>Pseudomonadati</taxon>
        <taxon>Pseudomonadota</taxon>
        <taxon>Betaproteobacteria</taxon>
        <taxon>Burkholderiales</taxon>
        <taxon>Tepidimonas</taxon>
    </lineage>
</organism>
<evidence type="ECO:0000256" key="1">
    <source>
        <dbReference type="SAM" id="Phobius"/>
    </source>
</evidence>
<dbReference type="EMBL" id="LZDH01000056">
    <property type="protein sequence ID" value="OBS30323.1"/>
    <property type="molecule type" value="Genomic_DNA"/>
</dbReference>
<name>A0A1A6DTY4_9BURK</name>
<proteinExistence type="predicted"/>
<feature type="transmembrane region" description="Helical" evidence="1">
    <location>
        <begin position="12"/>
        <end position="29"/>
    </location>
</feature>
<keyword evidence="1" id="KW-1133">Transmembrane helix</keyword>
<keyword evidence="1" id="KW-0472">Membrane</keyword>
<gene>
    <name evidence="2" type="ORF">A9O67_04575</name>
</gene>
<keyword evidence="3" id="KW-1185">Reference proteome</keyword>
<accession>A0A1A6DTY4</accession>
<evidence type="ECO:0000313" key="3">
    <source>
        <dbReference type="Proteomes" id="UP000091969"/>
    </source>
</evidence>
<protein>
    <submittedName>
        <fullName evidence="2">Uncharacterized protein</fullName>
    </submittedName>
</protein>
<keyword evidence="1" id="KW-0812">Transmembrane</keyword>
<reference evidence="2 3" key="1">
    <citation type="submission" date="2016-06" db="EMBL/GenBank/DDBJ databases">
        <title>Genome sequence of Tepidimonas fonticaldi PL17.</title>
        <authorList>
            <person name="Pinnaka A.K."/>
        </authorList>
    </citation>
    <scope>NUCLEOTIDE SEQUENCE [LARGE SCALE GENOMIC DNA]</scope>
    <source>
        <strain evidence="2 3">PL17</strain>
    </source>
</reference>
<evidence type="ECO:0000313" key="2">
    <source>
        <dbReference type="EMBL" id="OBS30323.1"/>
    </source>
</evidence>
<dbReference type="Proteomes" id="UP000091969">
    <property type="component" value="Unassembled WGS sequence"/>
</dbReference>
<feature type="transmembrane region" description="Helical" evidence="1">
    <location>
        <begin position="49"/>
        <end position="70"/>
    </location>
</feature>
<dbReference type="AlphaFoldDB" id="A0A1A6DTY4"/>
<comment type="caution">
    <text evidence="2">The sequence shown here is derived from an EMBL/GenBank/DDBJ whole genome shotgun (WGS) entry which is preliminary data.</text>
</comment>